<name>A0A7X9RV97_9BACT</name>
<dbReference type="AlphaFoldDB" id="A0A7X9RV97"/>
<proteinExistence type="predicted"/>
<dbReference type="RefSeq" id="WP_169657639.1">
    <property type="nucleotide sequence ID" value="NZ_JABANE010000040.1"/>
</dbReference>
<comment type="caution">
    <text evidence="1">The sequence shown here is derived from an EMBL/GenBank/DDBJ whole genome shotgun (WGS) entry which is preliminary data.</text>
</comment>
<reference evidence="1 2" key="1">
    <citation type="submission" date="2020-04" db="EMBL/GenBank/DDBJ databases">
        <title>Flammeovirga sp. SR4, a novel species isolated from seawater.</title>
        <authorList>
            <person name="Wang X."/>
        </authorList>
    </citation>
    <scope>NUCLEOTIDE SEQUENCE [LARGE SCALE GENOMIC DNA]</scope>
    <source>
        <strain evidence="1 2">ATCC 23126</strain>
    </source>
</reference>
<keyword evidence="2" id="KW-1185">Reference proteome</keyword>
<gene>
    <name evidence="1" type="ORF">HHU12_15405</name>
</gene>
<protein>
    <submittedName>
        <fullName evidence="1">Uncharacterized protein</fullName>
    </submittedName>
</protein>
<evidence type="ECO:0000313" key="1">
    <source>
        <dbReference type="EMBL" id="NME69362.1"/>
    </source>
</evidence>
<dbReference type="EMBL" id="JABANE010000040">
    <property type="protein sequence ID" value="NME69362.1"/>
    <property type="molecule type" value="Genomic_DNA"/>
</dbReference>
<dbReference type="Proteomes" id="UP000576082">
    <property type="component" value="Unassembled WGS sequence"/>
</dbReference>
<organism evidence="1 2">
    <name type="scientific">Flammeovirga aprica JL-4</name>
    <dbReference type="NCBI Taxonomy" id="694437"/>
    <lineage>
        <taxon>Bacteria</taxon>
        <taxon>Pseudomonadati</taxon>
        <taxon>Bacteroidota</taxon>
        <taxon>Cytophagia</taxon>
        <taxon>Cytophagales</taxon>
        <taxon>Flammeovirgaceae</taxon>
        <taxon>Flammeovirga</taxon>
    </lineage>
</organism>
<evidence type="ECO:0000313" key="2">
    <source>
        <dbReference type="Proteomes" id="UP000576082"/>
    </source>
</evidence>
<accession>A0A7X9RV97</accession>
<sequence length="58" mass="6259">MLISCDSSCYKCEIDTASTSNVVATSIVSICDNAANDKQLNMAKKNCQKAGGIWKKQE</sequence>